<dbReference type="PROSITE" id="PS51257">
    <property type="entry name" value="PROKAR_LIPOPROTEIN"/>
    <property type="match status" value="1"/>
</dbReference>
<dbReference type="AlphaFoldDB" id="A0A0P1FKS9"/>
<protein>
    <recommendedName>
        <fullName evidence="3">Lipoprotein</fullName>
    </recommendedName>
</protein>
<name>A0A0P1FKS9_THAGE</name>
<dbReference type="Proteomes" id="UP000051587">
    <property type="component" value="Unassembled WGS sequence"/>
</dbReference>
<dbReference type="STRING" id="53501.SAMN04488043_106241"/>
<accession>A0A0P1FKS9</accession>
<evidence type="ECO:0008006" key="3">
    <source>
        <dbReference type="Google" id="ProtNLM"/>
    </source>
</evidence>
<proteinExistence type="predicted"/>
<dbReference type="EMBL" id="CYSA01000028">
    <property type="protein sequence ID" value="CUH68758.1"/>
    <property type="molecule type" value="Genomic_DNA"/>
</dbReference>
<organism evidence="1 2">
    <name type="scientific">Thalassovita gelatinovora</name>
    <name type="common">Thalassobius gelatinovorus</name>
    <dbReference type="NCBI Taxonomy" id="53501"/>
    <lineage>
        <taxon>Bacteria</taxon>
        <taxon>Pseudomonadati</taxon>
        <taxon>Pseudomonadota</taxon>
        <taxon>Alphaproteobacteria</taxon>
        <taxon>Rhodobacterales</taxon>
        <taxon>Roseobacteraceae</taxon>
        <taxon>Thalassovita</taxon>
    </lineage>
</organism>
<gene>
    <name evidence="1" type="ORF">TG4357_03780</name>
</gene>
<dbReference type="OrthoDB" id="7773807at2"/>
<evidence type="ECO:0000313" key="1">
    <source>
        <dbReference type="EMBL" id="CUH68758.1"/>
    </source>
</evidence>
<dbReference type="RefSeq" id="WP_058264430.1">
    <property type="nucleotide sequence ID" value="NZ_CP051181.1"/>
</dbReference>
<sequence length="165" mass="17651">MQKSLSVLLVSAVILTGCGESRLNPKNWFGRGRSVPVAESAGDVNPLIPSKGRLQRRDPGYQGRLVGEIKSLVIEQVPGGAIARVTGVSDVQGPYEVKLIALNDGKPVNGVLSYELRALTASRITGGTERSRSLTAAVYVTNQNLSGVREIRITGARNAQSSRRR</sequence>
<evidence type="ECO:0000313" key="2">
    <source>
        <dbReference type="Proteomes" id="UP000051587"/>
    </source>
</evidence>
<reference evidence="1 2" key="1">
    <citation type="submission" date="2015-09" db="EMBL/GenBank/DDBJ databases">
        <authorList>
            <consortium name="Swine Surveillance"/>
        </authorList>
    </citation>
    <scope>NUCLEOTIDE SEQUENCE [LARGE SCALE GENOMIC DNA]</scope>
    <source>
        <strain evidence="1 2">CECT 4357</strain>
    </source>
</reference>
<keyword evidence="2" id="KW-1185">Reference proteome</keyword>